<evidence type="ECO:0000256" key="4">
    <source>
        <dbReference type="ARBA" id="ARBA00023212"/>
    </source>
</evidence>
<keyword evidence="2" id="KW-0963">Cytoplasm</keyword>
<comment type="caution">
    <text evidence="7">The sequence shown here is derived from an EMBL/GenBank/DDBJ whole genome shotgun (WGS) entry which is preliminary data.</text>
</comment>
<protein>
    <submittedName>
        <fullName evidence="7">Uncharacterized protein</fullName>
    </submittedName>
</protein>
<dbReference type="AlphaFoldDB" id="A0A8J2KNS8"/>
<dbReference type="Pfam" id="PF07162">
    <property type="entry name" value="B9-C2"/>
    <property type="match status" value="1"/>
</dbReference>
<organism evidence="7 8">
    <name type="scientific">Allacma fusca</name>
    <dbReference type="NCBI Taxonomy" id="39272"/>
    <lineage>
        <taxon>Eukaryota</taxon>
        <taxon>Metazoa</taxon>
        <taxon>Ecdysozoa</taxon>
        <taxon>Arthropoda</taxon>
        <taxon>Hexapoda</taxon>
        <taxon>Collembola</taxon>
        <taxon>Symphypleona</taxon>
        <taxon>Sminthuridae</taxon>
        <taxon>Allacma</taxon>
    </lineage>
</organism>
<dbReference type="GO" id="GO:0060271">
    <property type="term" value="P:cilium assembly"/>
    <property type="evidence" value="ECO:0007669"/>
    <property type="project" value="TreeGrafter"/>
</dbReference>
<name>A0A8J2KNS8_9HEXA</name>
<dbReference type="GO" id="GO:0036038">
    <property type="term" value="C:MKS complex"/>
    <property type="evidence" value="ECO:0007669"/>
    <property type="project" value="TreeGrafter"/>
</dbReference>
<keyword evidence="4" id="KW-0206">Cytoskeleton</keyword>
<proteinExistence type="predicted"/>
<comment type="subcellular location">
    <subcellularLocation>
        <location evidence="1">Cytoplasm</location>
        <location evidence="1">Cytoskeleton</location>
        <location evidence="1">Cilium basal body</location>
    </subcellularLocation>
</comment>
<reference evidence="7" key="1">
    <citation type="submission" date="2021-06" db="EMBL/GenBank/DDBJ databases">
        <authorList>
            <person name="Hodson N. C."/>
            <person name="Mongue J. A."/>
            <person name="Jaron S. K."/>
        </authorList>
    </citation>
    <scope>NUCLEOTIDE SEQUENCE</scope>
</reference>
<evidence type="ECO:0000256" key="3">
    <source>
        <dbReference type="ARBA" id="ARBA00022794"/>
    </source>
</evidence>
<dbReference type="OrthoDB" id="10263520at2759"/>
<evidence type="ECO:0000256" key="2">
    <source>
        <dbReference type="ARBA" id="ARBA00022490"/>
    </source>
</evidence>
<sequence length="385" mass="44181">MDSPATDLTRDSESDSSLKDNGSRGGFHEDYYTDVIEENAETKVRKKRFLDDHMDDVFEPVHLNELKLILLGEIVSAEGFDASPICVHYLFELPKGWRNDSVVSNLQGITNSCYSTTEGMSHFSFSFFTQLIFSLDTVEENETISRPIILISVASMLDSTRVKFDGYGYISLPSNPGTYNFKIQTWKPKPRTIEEKMAECFVDVAPSLQDIRAAHIPYFEGEECRRANRLGLQTEPSGFVTLRFHVFHQVPTDIRAQSSKLILMEKMSSATIVKSVQTFYFMYWETTRKTLKGFERNKLLKEQGLLPSPILNRTELWKSLEETDIPNNKYQGTHSSSTGAYFSLLLTLLHHIHSLNHQHLWEAPCRRKSEQNKSSPWNLDKLTTR</sequence>
<dbReference type="PANTHER" id="PTHR12968:SF4">
    <property type="entry name" value="TECTONIC-LIKE COMPLEX MEMBER MKS1"/>
    <property type="match status" value="1"/>
</dbReference>
<keyword evidence="8" id="KW-1185">Reference proteome</keyword>
<accession>A0A8J2KNS8</accession>
<evidence type="ECO:0000313" key="8">
    <source>
        <dbReference type="Proteomes" id="UP000708208"/>
    </source>
</evidence>
<evidence type="ECO:0000256" key="6">
    <source>
        <dbReference type="SAM" id="MobiDB-lite"/>
    </source>
</evidence>
<evidence type="ECO:0000256" key="1">
    <source>
        <dbReference type="ARBA" id="ARBA00004120"/>
    </source>
</evidence>
<dbReference type="EMBL" id="CAJVCH010406395">
    <property type="protein sequence ID" value="CAG7817895.1"/>
    <property type="molecule type" value="Genomic_DNA"/>
</dbReference>
<keyword evidence="3" id="KW-0970">Cilium biogenesis/degradation</keyword>
<feature type="compositionally biased region" description="Basic and acidic residues" evidence="6">
    <location>
        <begin position="8"/>
        <end position="25"/>
    </location>
</feature>
<feature type="region of interest" description="Disordered" evidence="6">
    <location>
        <begin position="1"/>
        <end position="25"/>
    </location>
</feature>
<gene>
    <name evidence="7" type="ORF">AFUS01_LOCUS28433</name>
</gene>
<evidence type="ECO:0000256" key="5">
    <source>
        <dbReference type="ARBA" id="ARBA00023273"/>
    </source>
</evidence>
<keyword evidence="5" id="KW-0966">Cell projection</keyword>
<dbReference type="Proteomes" id="UP000708208">
    <property type="component" value="Unassembled WGS sequence"/>
</dbReference>
<evidence type="ECO:0000313" key="7">
    <source>
        <dbReference type="EMBL" id="CAG7817895.1"/>
    </source>
</evidence>
<dbReference type="InterPro" id="IPR010796">
    <property type="entry name" value="C2_B9-type_dom"/>
</dbReference>
<dbReference type="PANTHER" id="PTHR12968">
    <property type="entry name" value="B9 DOMAIN-CONTAINING"/>
    <property type="match status" value="1"/>
</dbReference>